<dbReference type="InterPro" id="IPR001525">
    <property type="entry name" value="C5_MeTfrase"/>
</dbReference>
<dbReference type="Gene3D" id="3.90.120.10">
    <property type="entry name" value="DNA Methylase, subunit A, domain 2"/>
    <property type="match status" value="1"/>
</dbReference>
<sequence>MRHPSGAPPDPALQQQAEAAGAPAVAAAPAAATACSTILAPAAAPPPGPSLDSESELEDGWQSCEEKGEEEESEDEASIVAAPACAAGAGDTAADSDLEEEVQQELESQRQEDLQTQRQEEQAALVSAQGGGSTPRVGSAPQVGSLPDSGWSDEEMKDAQPSPAAGAGGPDPFQRTWDMCATVVRACFARQFEQKEGSGGVGGNSGARGSGSSKRQRTLRCPVCLSRDDGGRHCACGACLSAQGAADFKIFWKRNCTAVDVVCGSCGKPQCVAQQGSALGMPQGLIPGDVIWLDSAGRKQWSIIRSCSTDASAGGCGGAAATARGKVVEEGRTKHTSSWHVQGLSTSLRLPVTVPGQPPRSQDFPIHNAEQNAIFTLRREHGTVRWSEFARRWAEGKAGVLPRSPAPRLFYSADGTHDQLAVEPGCPTFAASGCPCRCACLNPWAVRGGDPRRMLHRGCVGERVAAPCAAPAPDGSWAHRGAAFRPGDRAWLEPAVKWAVDQQMELVRIQRLYQLADDSQDSLQMPHGGAAAEVMVQYERYSRTATTAGFVYRPSVEAGACRATRLRPFDAETLPREIVVEEDGGGVADGTPGACTGGADRGGGGGQTPDGSDGPTLMSGSTASGDSSSSEADSCAQQAGAVAAPGSTQPSQQPRPPQQQQPQQQAGVGGADGPADGPLLCDLFCGFGGLTLGLLRALLGSRVGWACDNFEAALKTYAGCHPGATITCADVCEFVESIQHGAPPGGDALGGSAPRILGFSKASMADRQDKAFKNVLLCTFLTALSKLGWPYAIIENVTGLLSAGETMQCVLQCCVSMGYQASFRLLNAGCFGTAQASASVVAGASGLSVDQPHRRRVIILLSLHGLPHPHHPVPTTCFQGAGGYSRAGECSLEARREMAYRAVPRCWRRNVVVPTNAPLPALAAAEVIGDLPEQAGPDAAYGVPACPAVAAAAAAPGGELGWYATRMRGGAGAGDALRNHQTTNLSQESQERLAALPREGQEGWELSKGAWAGPPAQPFLPRRAGDWRDLPACLIPDRLRGRQLVPSNVGQFGRLLWLSHFGTCLTSPKLNSKTTSTTVHPSADRPLTVREAARVQGVPDAVTFHGTITEAYKQVGNAVPPPLAEAIGRELRKAMRLAAERAQRQQQQH</sequence>
<keyword evidence="8" id="KW-1185">Reference proteome</keyword>
<dbReference type="STRING" id="554065.E1ZQK9"/>
<protein>
    <recommendedName>
        <fullName evidence="1">DNA (cytosine-5-)-methyltransferase</fullName>
        <ecNumber evidence="1">2.1.1.37</ecNumber>
    </recommendedName>
</protein>
<reference evidence="7 8" key="1">
    <citation type="journal article" date="2010" name="Plant Cell">
        <title>The Chlorella variabilis NC64A genome reveals adaptation to photosymbiosis, coevolution with viruses, and cryptic sex.</title>
        <authorList>
            <person name="Blanc G."/>
            <person name="Duncan G."/>
            <person name="Agarkova I."/>
            <person name="Borodovsky M."/>
            <person name="Gurnon J."/>
            <person name="Kuo A."/>
            <person name="Lindquist E."/>
            <person name="Lucas S."/>
            <person name="Pangilinan J."/>
            <person name="Polle J."/>
            <person name="Salamov A."/>
            <person name="Terry A."/>
            <person name="Yamada T."/>
            <person name="Dunigan D.D."/>
            <person name="Grigoriev I.V."/>
            <person name="Claverie J.M."/>
            <person name="Van Etten J.L."/>
        </authorList>
    </citation>
    <scope>NUCLEOTIDE SEQUENCE [LARGE SCALE GENOMIC DNA]</scope>
    <source>
        <strain evidence="7 8">NC64A</strain>
    </source>
</reference>
<dbReference type="Gene3D" id="3.40.50.150">
    <property type="entry name" value="Vaccinia Virus protein VP39"/>
    <property type="match status" value="1"/>
</dbReference>
<proteinExistence type="inferred from homology"/>
<dbReference type="PANTHER" id="PTHR10629">
    <property type="entry name" value="CYTOSINE-SPECIFIC METHYLTRANSFERASE"/>
    <property type="match status" value="1"/>
</dbReference>
<dbReference type="GO" id="GO:0005634">
    <property type="term" value="C:nucleus"/>
    <property type="evidence" value="ECO:0007669"/>
    <property type="project" value="TreeGrafter"/>
</dbReference>
<dbReference type="InterPro" id="IPR029063">
    <property type="entry name" value="SAM-dependent_MTases_sf"/>
</dbReference>
<dbReference type="Pfam" id="PF00145">
    <property type="entry name" value="DNA_methylase"/>
    <property type="match status" value="2"/>
</dbReference>
<gene>
    <name evidence="7" type="ORF">CHLNCDRAFT_139634</name>
</gene>
<dbReference type="eggNOG" id="ENOG502QPKK">
    <property type="taxonomic scope" value="Eukaryota"/>
</dbReference>
<feature type="region of interest" description="Disordered" evidence="6">
    <location>
        <begin position="1"/>
        <end position="173"/>
    </location>
</feature>
<evidence type="ECO:0000256" key="4">
    <source>
        <dbReference type="ARBA" id="ARBA00022691"/>
    </source>
</evidence>
<dbReference type="InterPro" id="IPR050390">
    <property type="entry name" value="C5-Methyltransferase"/>
</dbReference>
<feature type="compositionally biased region" description="Basic and acidic residues" evidence="6">
    <location>
        <begin position="107"/>
        <end position="121"/>
    </location>
</feature>
<dbReference type="SUPFAM" id="SSF53335">
    <property type="entry name" value="S-adenosyl-L-methionine-dependent methyltransferases"/>
    <property type="match status" value="1"/>
</dbReference>
<feature type="region of interest" description="Disordered" evidence="6">
    <location>
        <begin position="580"/>
        <end position="672"/>
    </location>
</feature>
<keyword evidence="3 5" id="KW-0808">Transferase</keyword>
<dbReference type="GO" id="GO:0003677">
    <property type="term" value="F:DNA binding"/>
    <property type="evidence" value="ECO:0007669"/>
    <property type="project" value="TreeGrafter"/>
</dbReference>
<feature type="compositionally biased region" description="Low complexity" evidence="6">
    <location>
        <begin position="12"/>
        <end position="42"/>
    </location>
</feature>
<feature type="compositionally biased region" description="Low complexity" evidence="6">
    <location>
        <begin position="78"/>
        <end position="93"/>
    </location>
</feature>
<keyword evidence="4 5" id="KW-0949">S-adenosyl-L-methionine</keyword>
<evidence type="ECO:0000256" key="2">
    <source>
        <dbReference type="ARBA" id="ARBA00022603"/>
    </source>
</evidence>
<feature type="compositionally biased region" description="Pro residues" evidence="6">
    <location>
        <begin position="1"/>
        <end position="11"/>
    </location>
</feature>
<accession>E1ZQK9</accession>
<comment type="caution">
    <text evidence="5">Lacks conserved residue(s) required for the propagation of feature annotation.</text>
</comment>
<keyword evidence="2 5" id="KW-0489">Methyltransferase</keyword>
<evidence type="ECO:0000313" key="8">
    <source>
        <dbReference type="Proteomes" id="UP000008141"/>
    </source>
</evidence>
<dbReference type="GO" id="GO:0032259">
    <property type="term" value="P:methylation"/>
    <property type="evidence" value="ECO:0007669"/>
    <property type="project" value="UniProtKB-KW"/>
</dbReference>
<dbReference type="PANTHER" id="PTHR10629:SF52">
    <property type="entry name" value="DNA (CYTOSINE-5)-METHYLTRANSFERASE 1"/>
    <property type="match status" value="1"/>
</dbReference>
<dbReference type="EC" id="2.1.1.37" evidence="1"/>
<comment type="similarity">
    <text evidence="5">Belongs to the class I-like SAM-binding methyltransferase superfamily. C5-methyltransferase family.</text>
</comment>
<dbReference type="GO" id="GO:0044027">
    <property type="term" value="P:negative regulation of gene expression via chromosomal CpG island methylation"/>
    <property type="evidence" value="ECO:0007669"/>
    <property type="project" value="TreeGrafter"/>
</dbReference>
<dbReference type="PROSITE" id="PS51679">
    <property type="entry name" value="SAM_MT_C5"/>
    <property type="match status" value="1"/>
</dbReference>
<evidence type="ECO:0000313" key="7">
    <source>
        <dbReference type="EMBL" id="EFN51959.1"/>
    </source>
</evidence>
<feature type="compositionally biased region" description="Acidic residues" evidence="6">
    <location>
        <begin position="67"/>
        <end position="77"/>
    </location>
</feature>
<dbReference type="OrthoDB" id="5376140at2759"/>
<feature type="compositionally biased region" description="Gly residues" evidence="6">
    <location>
        <begin position="197"/>
        <end position="209"/>
    </location>
</feature>
<evidence type="ECO:0000256" key="6">
    <source>
        <dbReference type="SAM" id="MobiDB-lite"/>
    </source>
</evidence>
<dbReference type="RefSeq" id="XP_005844061.1">
    <property type="nucleotide sequence ID" value="XM_005843999.1"/>
</dbReference>
<feature type="compositionally biased region" description="Low complexity" evidence="6">
    <location>
        <begin position="609"/>
        <end position="634"/>
    </location>
</feature>
<dbReference type="GO" id="GO:0003886">
    <property type="term" value="F:DNA (cytosine-5-)-methyltransferase activity"/>
    <property type="evidence" value="ECO:0007669"/>
    <property type="project" value="UniProtKB-EC"/>
</dbReference>
<dbReference type="InParanoid" id="E1ZQK9"/>
<feature type="compositionally biased region" description="Gly residues" evidence="6">
    <location>
        <begin position="595"/>
        <end position="608"/>
    </location>
</feature>
<dbReference type="Proteomes" id="UP000008141">
    <property type="component" value="Unassembled WGS sequence"/>
</dbReference>
<feature type="compositionally biased region" description="Acidic residues" evidence="6">
    <location>
        <begin position="94"/>
        <end position="104"/>
    </location>
</feature>
<dbReference type="InterPro" id="IPR031303">
    <property type="entry name" value="C5_meth_CS"/>
</dbReference>
<feature type="region of interest" description="Disordered" evidence="6">
    <location>
        <begin position="195"/>
        <end position="214"/>
    </location>
</feature>
<dbReference type="PROSITE" id="PS51257">
    <property type="entry name" value="PROKAR_LIPOPROTEIN"/>
    <property type="match status" value="1"/>
</dbReference>
<dbReference type="GeneID" id="17351406"/>
<dbReference type="PROSITE" id="PS00095">
    <property type="entry name" value="C5_MTASE_2"/>
    <property type="match status" value="1"/>
</dbReference>
<dbReference type="EMBL" id="GL433859">
    <property type="protein sequence ID" value="EFN51959.1"/>
    <property type="molecule type" value="Genomic_DNA"/>
</dbReference>
<dbReference type="KEGG" id="cvr:CHLNCDRAFT_139634"/>
<name>E1ZQK9_CHLVA</name>
<dbReference type="AlphaFoldDB" id="E1ZQK9"/>
<evidence type="ECO:0000256" key="5">
    <source>
        <dbReference type="PROSITE-ProRule" id="PRU01016"/>
    </source>
</evidence>
<evidence type="ECO:0000256" key="3">
    <source>
        <dbReference type="ARBA" id="ARBA00022679"/>
    </source>
</evidence>
<evidence type="ECO:0000256" key="1">
    <source>
        <dbReference type="ARBA" id="ARBA00011975"/>
    </source>
</evidence>
<organism evidence="8">
    <name type="scientific">Chlorella variabilis</name>
    <name type="common">Green alga</name>
    <dbReference type="NCBI Taxonomy" id="554065"/>
    <lineage>
        <taxon>Eukaryota</taxon>
        <taxon>Viridiplantae</taxon>
        <taxon>Chlorophyta</taxon>
        <taxon>core chlorophytes</taxon>
        <taxon>Trebouxiophyceae</taxon>
        <taxon>Chlorellales</taxon>
        <taxon>Chlorellaceae</taxon>
        <taxon>Chlorella clade</taxon>
        <taxon>Chlorella</taxon>
    </lineage>
</organism>